<organism evidence="2 3">
    <name type="scientific">Phytomonospora endophytica</name>
    <dbReference type="NCBI Taxonomy" id="714109"/>
    <lineage>
        <taxon>Bacteria</taxon>
        <taxon>Bacillati</taxon>
        <taxon>Actinomycetota</taxon>
        <taxon>Actinomycetes</taxon>
        <taxon>Micromonosporales</taxon>
        <taxon>Micromonosporaceae</taxon>
        <taxon>Phytomonospora</taxon>
    </lineage>
</organism>
<accession>A0A841FMQ7</accession>
<name>A0A841FMQ7_9ACTN</name>
<comment type="caution">
    <text evidence="2">The sequence shown here is derived from an EMBL/GenBank/DDBJ whole genome shotgun (WGS) entry which is preliminary data.</text>
</comment>
<keyword evidence="1" id="KW-1133">Transmembrane helix</keyword>
<feature type="transmembrane region" description="Helical" evidence="1">
    <location>
        <begin position="88"/>
        <end position="110"/>
    </location>
</feature>
<evidence type="ECO:0000313" key="2">
    <source>
        <dbReference type="EMBL" id="MBB6037134.1"/>
    </source>
</evidence>
<feature type="transmembrane region" description="Helical" evidence="1">
    <location>
        <begin position="59"/>
        <end position="82"/>
    </location>
</feature>
<evidence type="ECO:0000313" key="3">
    <source>
        <dbReference type="Proteomes" id="UP000548476"/>
    </source>
</evidence>
<keyword evidence="1" id="KW-0812">Transmembrane</keyword>
<dbReference type="RefSeq" id="WP_184789955.1">
    <property type="nucleotide sequence ID" value="NZ_BONT01000106.1"/>
</dbReference>
<dbReference type="AlphaFoldDB" id="A0A841FMQ7"/>
<sequence length="117" mass="12283">MYQVDGPPSVARQAAPWVMGAIGALWLLLCCSFGAAWFTTAVDTGPAGGQFRGEAERDAGVFLILVAVGSVLAPLGITLYAWRVRLRAVMWVFAGVTVASTAASVSLIAWDIATRTP</sequence>
<dbReference type="Proteomes" id="UP000548476">
    <property type="component" value="Unassembled WGS sequence"/>
</dbReference>
<reference evidence="2 3" key="1">
    <citation type="submission" date="2020-08" db="EMBL/GenBank/DDBJ databases">
        <title>Genomic Encyclopedia of Type Strains, Phase IV (KMG-IV): sequencing the most valuable type-strain genomes for metagenomic binning, comparative biology and taxonomic classification.</title>
        <authorList>
            <person name="Goeker M."/>
        </authorList>
    </citation>
    <scope>NUCLEOTIDE SEQUENCE [LARGE SCALE GENOMIC DNA]</scope>
    <source>
        <strain evidence="2 3">YIM 65646</strain>
    </source>
</reference>
<keyword evidence="3" id="KW-1185">Reference proteome</keyword>
<proteinExistence type="predicted"/>
<feature type="transmembrane region" description="Helical" evidence="1">
    <location>
        <begin position="17"/>
        <end position="38"/>
    </location>
</feature>
<gene>
    <name evidence="2" type="ORF">HNR73_005007</name>
</gene>
<evidence type="ECO:0000256" key="1">
    <source>
        <dbReference type="SAM" id="Phobius"/>
    </source>
</evidence>
<protein>
    <submittedName>
        <fullName evidence="2">Uncharacterized protein</fullName>
    </submittedName>
</protein>
<keyword evidence="1" id="KW-0472">Membrane</keyword>
<dbReference type="EMBL" id="JACHGT010000011">
    <property type="protein sequence ID" value="MBB6037134.1"/>
    <property type="molecule type" value="Genomic_DNA"/>
</dbReference>